<evidence type="ECO:0000256" key="1">
    <source>
        <dbReference type="SAM" id="MobiDB-lite"/>
    </source>
</evidence>
<dbReference type="EMBL" id="JBBPFD010000021">
    <property type="protein sequence ID" value="KAK7882766.1"/>
    <property type="molecule type" value="Genomic_DNA"/>
</dbReference>
<comment type="caution">
    <text evidence="2">The sequence shown here is derived from an EMBL/GenBank/DDBJ whole genome shotgun (WGS) entry which is preliminary data.</text>
</comment>
<proteinExistence type="predicted"/>
<protein>
    <submittedName>
        <fullName evidence="2">Uncharacterized protein</fullName>
    </submittedName>
</protein>
<keyword evidence="3" id="KW-1185">Reference proteome</keyword>
<accession>A0AAW0MVY7</accession>
<evidence type="ECO:0000313" key="2">
    <source>
        <dbReference type="EMBL" id="KAK7882766.1"/>
    </source>
</evidence>
<organism evidence="2 3">
    <name type="scientific">Mugilogobius chulae</name>
    <name type="common">yellowstripe goby</name>
    <dbReference type="NCBI Taxonomy" id="88201"/>
    <lineage>
        <taxon>Eukaryota</taxon>
        <taxon>Metazoa</taxon>
        <taxon>Chordata</taxon>
        <taxon>Craniata</taxon>
        <taxon>Vertebrata</taxon>
        <taxon>Euteleostomi</taxon>
        <taxon>Actinopterygii</taxon>
        <taxon>Neopterygii</taxon>
        <taxon>Teleostei</taxon>
        <taxon>Neoteleostei</taxon>
        <taxon>Acanthomorphata</taxon>
        <taxon>Gobiaria</taxon>
        <taxon>Gobiiformes</taxon>
        <taxon>Gobioidei</taxon>
        <taxon>Gobiidae</taxon>
        <taxon>Gobionellinae</taxon>
        <taxon>Mugilogobius</taxon>
    </lineage>
</organism>
<evidence type="ECO:0000313" key="3">
    <source>
        <dbReference type="Proteomes" id="UP001460270"/>
    </source>
</evidence>
<sequence>MLKVLSLSVDGSVLIHHSSAGRTRRSSSLHSQAFVSAAPAPGPHSLPLLPRDHVELLRATGLGGRERGWREVAILTSFTQDSYCDAFKRRRNVSSEPEN</sequence>
<reference evidence="3" key="1">
    <citation type="submission" date="2024-04" db="EMBL/GenBank/DDBJ databases">
        <title>Salinicola lusitanus LLJ914,a marine bacterium isolated from the Okinawa Trough.</title>
        <authorList>
            <person name="Li J."/>
        </authorList>
    </citation>
    <scope>NUCLEOTIDE SEQUENCE [LARGE SCALE GENOMIC DNA]</scope>
</reference>
<dbReference type="AlphaFoldDB" id="A0AAW0MVY7"/>
<name>A0AAW0MVY7_9GOBI</name>
<dbReference type="Proteomes" id="UP001460270">
    <property type="component" value="Unassembled WGS sequence"/>
</dbReference>
<feature type="region of interest" description="Disordered" evidence="1">
    <location>
        <begin position="20"/>
        <end position="46"/>
    </location>
</feature>
<gene>
    <name evidence="2" type="ORF">WMY93_028940</name>
</gene>